<dbReference type="OrthoDB" id="9810730at2"/>
<dbReference type="SUPFAM" id="SSF47384">
    <property type="entry name" value="Homodimeric domain of signal transducing histidine kinase"/>
    <property type="match status" value="1"/>
</dbReference>
<dbReference type="SMART" id="SM00388">
    <property type="entry name" value="HisKA"/>
    <property type="match status" value="1"/>
</dbReference>
<dbReference type="Gene3D" id="6.10.340.10">
    <property type="match status" value="1"/>
</dbReference>
<dbReference type="FunFam" id="3.30.565.10:FF:000023">
    <property type="entry name" value="PAS domain-containing sensor histidine kinase"/>
    <property type="match status" value="1"/>
</dbReference>
<evidence type="ECO:0000259" key="14">
    <source>
        <dbReference type="PROSITE" id="PS50109"/>
    </source>
</evidence>
<evidence type="ECO:0000256" key="2">
    <source>
        <dbReference type="ARBA" id="ARBA00004236"/>
    </source>
</evidence>
<dbReference type="GO" id="GO:0005524">
    <property type="term" value="F:ATP binding"/>
    <property type="evidence" value="ECO:0007669"/>
    <property type="project" value="UniProtKB-KW"/>
</dbReference>
<dbReference type="PROSITE" id="PS50109">
    <property type="entry name" value="HIS_KIN"/>
    <property type="match status" value="1"/>
</dbReference>
<dbReference type="GO" id="GO:0000155">
    <property type="term" value="F:phosphorelay sensor kinase activity"/>
    <property type="evidence" value="ECO:0007669"/>
    <property type="project" value="InterPro"/>
</dbReference>
<feature type="coiled-coil region" evidence="12">
    <location>
        <begin position="168"/>
        <end position="195"/>
    </location>
</feature>
<keyword evidence="7" id="KW-0547">Nucleotide-binding</keyword>
<dbReference type="InterPro" id="IPR005467">
    <property type="entry name" value="His_kinase_dom"/>
</dbReference>
<gene>
    <name evidence="16" type="ORF">FHP08_02660</name>
</gene>
<keyword evidence="11 13" id="KW-0472">Membrane</keyword>
<evidence type="ECO:0000256" key="6">
    <source>
        <dbReference type="ARBA" id="ARBA00022679"/>
    </source>
</evidence>
<dbReference type="AlphaFoldDB" id="A0A5C8P4N9"/>
<reference evidence="16 17" key="1">
    <citation type="submission" date="2019-06" db="EMBL/GenBank/DDBJ databases">
        <title>Quisquiliibacterium sp. nov., isolated from a maize field.</title>
        <authorList>
            <person name="Lin S.-Y."/>
            <person name="Tsai C.-F."/>
            <person name="Young C.-C."/>
        </authorList>
    </citation>
    <scope>NUCLEOTIDE SEQUENCE [LARGE SCALE GENOMIC DNA]</scope>
    <source>
        <strain evidence="16 17">CC-CFT501</strain>
    </source>
</reference>
<proteinExistence type="predicted"/>
<dbReference type="InterPro" id="IPR003661">
    <property type="entry name" value="HisK_dim/P_dom"/>
</dbReference>
<evidence type="ECO:0000259" key="15">
    <source>
        <dbReference type="PROSITE" id="PS50885"/>
    </source>
</evidence>
<feature type="transmembrane region" description="Helical" evidence="13">
    <location>
        <begin position="17"/>
        <end position="38"/>
    </location>
</feature>
<dbReference type="CDD" id="cd16922">
    <property type="entry name" value="HATPase_EvgS-ArcB-TorS-like"/>
    <property type="match status" value="1"/>
</dbReference>
<dbReference type="SUPFAM" id="SSF158472">
    <property type="entry name" value="HAMP domain-like"/>
    <property type="match status" value="1"/>
</dbReference>
<keyword evidence="13" id="KW-0812">Transmembrane</keyword>
<keyword evidence="6" id="KW-0808">Transferase</keyword>
<evidence type="ECO:0000256" key="5">
    <source>
        <dbReference type="ARBA" id="ARBA00022553"/>
    </source>
</evidence>
<accession>A0A5C8P4N9</accession>
<dbReference type="Proteomes" id="UP000321548">
    <property type="component" value="Unassembled WGS sequence"/>
</dbReference>
<dbReference type="CDD" id="cd06225">
    <property type="entry name" value="HAMP"/>
    <property type="match status" value="1"/>
</dbReference>
<dbReference type="SMART" id="SM00304">
    <property type="entry name" value="HAMP"/>
    <property type="match status" value="1"/>
</dbReference>
<dbReference type="GO" id="GO:0005886">
    <property type="term" value="C:plasma membrane"/>
    <property type="evidence" value="ECO:0007669"/>
    <property type="project" value="UniProtKB-SubCell"/>
</dbReference>
<comment type="subcellular location">
    <subcellularLocation>
        <location evidence="2">Cell membrane</location>
    </subcellularLocation>
</comment>
<dbReference type="EMBL" id="VDUY01000001">
    <property type="protein sequence ID" value="TXL68602.1"/>
    <property type="molecule type" value="Genomic_DNA"/>
</dbReference>
<dbReference type="SUPFAM" id="SSF55874">
    <property type="entry name" value="ATPase domain of HSP90 chaperone/DNA topoisomerase II/histidine kinase"/>
    <property type="match status" value="1"/>
</dbReference>
<dbReference type="EC" id="2.7.13.3" evidence="3"/>
<evidence type="ECO:0000256" key="11">
    <source>
        <dbReference type="ARBA" id="ARBA00023136"/>
    </source>
</evidence>
<keyword evidence="13" id="KW-1133">Transmembrane helix</keyword>
<comment type="caution">
    <text evidence="16">The sequence shown here is derived from an EMBL/GenBank/DDBJ whole genome shotgun (WGS) entry which is preliminary data.</text>
</comment>
<dbReference type="PROSITE" id="PS50885">
    <property type="entry name" value="HAMP"/>
    <property type="match status" value="1"/>
</dbReference>
<evidence type="ECO:0000313" key="16">
    <source>
        <dbReference type="EMBL" id="TXL68602.1"/>
    </source>
</evidence>
<evidence type="ECO:0000256" key="8">
    <source>
        <dbReference type="ARBA" id="ARBA00022777"/>
    </source>
</evidence>
<dbReference type="Pfam" id="PF00512">
    <property type="entry name" value="HisKA"/>
    <property type="match status" value="1"/>
</dbReference>
<evidence type="ECO:0000256" key="13">
    <source>
        <dbReference type="SAM" id="Phobius"/>
    </source>
</evidence>
<evidence type="ECO:0000256" key="9">
    <source>
        <dbReference type="ARBA" id="ARBA00022840"/>
    </source>
</evidence>
<keyword evidence="10" id="KW-0902">Two-component regulatory system</keyword>
<keyword evidence="17" id="KW-1185">Reference proteome</keyword>
<feature type="coiled-coil region" evidence="12">
    <location>
        <begin position="260"/>
        <end position="287"/>
    </location>
</feature>
<dbReference type="Pfam" id="PF00672">
    <property type="entry name" value="HAMP"/>
    <property type="match status" value="1"/>
</dbReference>
<evidence type="ECO:0000256" key="1">
    <source>
        <dbReference type="ARBA" id="ARBA00000085"/>
    </source>
</evidence>
<dbReference type="CDD" id="cd00082">
    <property type="entry name" value="HisKA"/>
    <property type="match status" value="1"/>
</dbReference>
<dbReference type="SMART" id="SM00387">
    <property type="entry name" value="HATPase_c"/>
    <property type="match status" value="1"/>
</dbReference>
<dbReference type="InterPro" id="IPR003660">
    <property type="entry name" value="HAMP_dom"/>
</dbReference>
<dbReference type="Gene3D" id="3.30.565.10">
    <property type="entry name" value="Histidine kinase-like ATPase, C-terminal domain"/>
    <property type="match status" value="1"/>
</dbReference>
<evidence type="ECO:0000256" key="4">
    <source>
        <dbReference type="ARBA" id="ARBA00022475"/>
    </source>
</evidence>
<dbReference type="InterPro" id="IPR004358">
    <property type="entry name" value="Sig_transdc_His_kin-like_C"/>
</dbReference>
<feature type="domain" description="HAMP" evidence="15">
    <location>
        <begin position="216"/>
        <end position="269"/>
    </location>
</feature>
<dbReference type="InterPro" id="IPR050736">
    <property type="entry name" value="Sensor_HK_Regulatory"/>
</dbReference>
<protein>
    <recommendedName>
        <fullName evidence="3">histidine kinase</fullName>
        <ecNumber evidence="3">2.7.13.3</ecNumber>
    </recommendedName>
</protein>
<evidence type="ECO:0000256" key="3">
    <source>
        <dbReference type="ARBA" id="ARBA00012438"/>
    </source>
</evidence>
<dbReference type="PRINTS" id="PR00344">
    <property type="entry name" value="BCTRLSENSOR"/>
</dbReference>
<comment type="catalytic activity">
    <reaction evidence="1">
        <text>ATP + protein L-histidine = ADP + protein N-phospho-L-histidine.</text>
        <dbReference type="EC" id="2.7.13.3"/>
    </reaction>
</comment>
<keyword evidence="4" id="KW-1003">Cell membrane</keyword>
<dbReference type="InterPro" id="IPR036890">
    <property type="entry name" value="HATPase_C_sf"/>
</dbReference>
<dbReference type="InterPro" id="IPR036097">
    <property type="entry name" value="HisK_dim/P_sf"/>
</dbReference>
<dbReference type="PANTHER" id="PTHR43711">
    <property type="entry name" value="TWO-COMPONENT HISTIDINE KINASE"/>
    <property type="match status" value="1"/>
</dbReference>
<evidence type="ECO:0000256" key="12">
    <source>
        <dbReference type="SAM" id="Coils"/>
    </source>
</evidence>
<keyword evidence="12" id="KW-0175">Coiled coil</keyword>
<dbReference type="Pfam" id="PF02518">
    <property type="entry name" value="HATPase_c"/>
    <property type="match status" value="1"/>
</dbReference>
<keyword evidence="5" id="KW-0597">Phosphoprotein</keyword>
<keyword evidence="8 16" id="KW-0418">Kinase</keyword>
<evidence type="ECO:0000313" key="17">
    <source>
        <dbReference type="Proteomes" id="UP000321548"/>
    </source>
</evidence>
<dbReference type="InterPro" id="IPR003594">
    <property type="entry name" value="HATPase_dom"/>
</dbReference>
<dbReference type="Gene3D" id="1.10.287.130">
    <property type="match status" value="1"/>
</dbReference>
<keyword evidence="9" id="KW-0067">ATP-binding</keyword>
<organism evidence="16 17">
    <name type="scientific">Zeimonas arvi</name>
    <dbReference type="NCBI Taxonomy" id="2498847"/>
    <lineage>
        <taxon>Bacteria</taxon>
        <taxon>Pseudomonadati</taxon>
        <taxon>Pseudomonadota</taxon>
        <taxon>Betaproteobacteria</taxon>
        <taxon>Burkholderiales</taxon>
        <taxon>Burkholderiaceae</taxon>
        <taxon>Zeimonas</taxon>
    </lineage>
</organism>
<sequence>MTGVSAWSRWSIRTTVFVAPSIIIVLMLGAMLVFDLALRKQQASYREVVQGPLTVATTTTTRLLLSVSEVQAAVLRYAQLRQRLDADDPVLADLRESILDRYEDIARALDSVKASPVGAGHGDVVANIEDFLTIHRAVSTRMFGGAPVDTMSVSTIMAHYQQLQGYISELAERSLDSALATVERAEREVARLARMLAIGAALVILLSIGITIYVGRAISRPISQMIDILTAIAAGDRVNEVPGRDRRDEIGEMARAVGVFDAVTRELRDHERSLDEARRAAEAANLAKSAFLTNVSHELRTPLTSILGFTRLIQRRLERTIRPAIQSGPANLGPAVDEVSEHIGIILGEGERLTSLINNLLDLEKIEAGEMRWDVGPVDVPEVLSQAAAATSSLYAAKGLACRVHAAADVGSVLADRDGLIQVLVNLISNAVKFTSQGEIRCAARRRDDGFVEFSVADTGLGIAPEDREAIFEKFRQVGDTLTDKPTGTGLGLPICREIVKDFGGEIWVESEVGKGSTFRFVLPGCDGGGRSVERQEGREP</sequence>
<evidence type="ECO:0000256" key="10">
    <source>
        <dbReference type="ARBA" id="ARBA00023012"/>
    </source>
</evidence>
<evidence type="ECO:0000256" key="7">
    <source>
        <dbReference type="ARBA" id="ARBA00022741"/>
    </source>
</evidence>
<feature type="domain" description="Histidine kinase" evidence="14">
    <location>
        <begin position="294"/>
        <end position="527"/>
    </location>
</feature>
<feature type="transmembrane region" description="Helical" evidence="13">
    <location>
        <begin position="192"/>
        <end position="215"/>
    </location>
</feature>
<dbReference type="PANTHER" id="PTHR43711:SF30">
    <property type="entry name" value="HISTIDINE KINASE"/>
    <property type="match status" value="1"/>
</dbReference>
<name>A0A5C8P4N9_9BURK</name>